<dbReference type="Pfam" id="PF00005">
    <property type="entry name" value="ABC_tran"/>
    <property type="match status" value="1"/>
</dbReference>
<gene>
    <name evidence="6" type="ORF">BU072_11975</name>
</gene>
<dbReference type="InterPro" id="IPR050093">
    <property type="entry name" value="ABC_SmlMolc_Importer"/>
</dbReference>
<evidence type="ECO:0000313" key="6">
    <source>
        <dbReference type="EMBL" id="PTI28223.1"/>
    </source>
</evidence>
<dbReference type="EMBL" id="PZFK01000032">
    <property type="protein sequence ID" value="PTI28223.1"/>
    <property type="molecule type" value="Genomic_DNA"/>
</dbReference>
<dbReference type="PANTHER" id="PTHR42781">
    <property type="entry name" value="SPERMIDINE/PUTRESCINE IMPORT ATP-BINDING PROTEIN POTA"/>
    <property type="match status" value="1"/>
</dbReference>
<dbReference type="PROSITE" id="PS00211">
    <property type="entry name" value="ABC_TRANSPORTER_1"/>
    <property type="match status" value="1"/>
</dbReference>
<dbReference type="RefSeq" id="WP_107557315.1">
    <property type="nucleotide sequence ID" value="NZ_PZFK01000032.1"/>
</dbReference>
<evidence type="ECO:0000256" key="2">
    <source>
        <dbReference type="ARBA" id="ARBA00022448"/>
    </source>
</evidence>
<name>A0A2T4PQW2_9STAP</name>
<comment type="similarity">
    <text evidence="1">Belongs to the ABC transporter superfamily.</text>
</comment>
<dbReference type="Gene3D" id="3.40.50.300">
    <property type="entry name" value="P-loop containing nucleotide triphosphate hydrolases"/>
    <property type="match status" value="1"/>
</dbReference>
<dbReference type="STRING" id="1167632.GCA_000286335_01716"/>
<dbReference type="PANTHER" id="PTHR42781:SF9">
    <property type="entry name" value="AMINO ACID ABC TRANSPORTER, ATP-BINDING PROTEIN-RELATED"/>
    <property type="match status" value="1"/>
</dbReference>
<evidence type="ECO:0000259" key="5">
    <source>
        <dbReference type="PROSITE" id="PS50893"/>
    </source>
</evidence>
<proteinExistence type="inferred from homology"/>
<evidence type="ECO:0000313" key="7">
    <source>
        <dbReference type="Proteomes" id="UP000241209"/>
    </source>
</evidence>
<accession>A0A2T4PQW2</accession>
<dbReference type="GO" id="GO:0016887">
    <property type="term" value="F:ATP hydrolysis activity"/>
    <property type="evidence" value="ECO:0007669"/>
    <property type="project" value="InterPro"/>
</dbReference>
<dbReference type="InterPro" id="IPR017871">
    <property type="entry name" value="ABC_transporter-like_CS"/>
</dbReference>
<dbReference type="AlphaFoldDB" id="A0A2T4PQW2"/>
<protein>
    <submittedName>
        <fullName evidence="6">Metal ABC transporter ATP-binding protein</fullName>
    </submittedName>
</protein>
<dbReference type="SUPFAM" id="SSF52540">
    <property type="entry name" value="P-loop containing nucleoside triphosphate hydrolases"/>
    <property type="match status" value="1"/>
</dbReference>
<evidence type="ECO:0000256" key="4">
    <source>
        <dbReference type="ARBA" id="ARBA00022840"/>
    </source>
</evidence>
<dbReference type="GO" id="GO:0005886">
    <property type="term" value="C:plasma membrane"/>
    <property type="evidence" value="ECO:0007669"/>
    <property type="project" value="UniProtKB-ARBA"/>
</dbReference>
<dbReference type="FunFam" id="3.40.50.300:FF:000056">
    <property type="entry name" value="Cell division ATP-binding protein FtsE"/>
    <property type="match status" value="1"/>
</dbReference>
<dbReference type="InterPro" id="IPR003593">
    <property type="entry name" value="AAA+_ATPase"/>
</dbReference>
<dbReference type="Proteomes" id="UP000241209">
    <property type="component" value="Unassembled WGS sequence"/>
</dbReference>
<evidence type="ECO:0000256" key="1">
    <source>
        <dbReference type="ARBA" id="ARBA00005417"/>
    </source>
</evidence>
<evidence type="ECO:0000256" key="3">
    <source>
        <dbReference type="ARBA" id="ARBA00022741"/>
    </source>
</evidence>
<dbReference type="InterPro" id="IPR027417">
    <property type="entry name" value="P-loop_NTPase"/>
</dbReference>
<organism evidence="6 7">
    <name type="scientific">Mammaliicoccus vitulinus</name>
    <dbReference type="NCBI Taxonomy" id="71237"/>
    <lineage>
        <taxon>Bacteria</taxon>
        <taxon>Bacillati</taxon>
        <taxon>Bacillota</taxon>
        <taxon>Bacilli</taxon>
        <taxon>Bacillales</taxon>
        <taxon>Staphylococcaceae</taxon>
        <taxon>Mammaliicoccus</taxon>
    </lineage>
</organism>
<comment type="caution">
    <text evidence="6">The sequence shown here is derived from an EMBL/GenBank/DDBJ whole genome shotgun (WGS) entry which is preliminary data.</text>
</comment>
<keyword evidence="2" id="KW-0813">Transport</keyword>
<keyword evidence="4 6" id="KW-0067">ATP-binding</keyword>
<dbReference type="SMART" id="SM00382">
    <property type="entry name" value="AAA"/>
    <property type="match status" value="1"/>
</dbReference>
<reference evidence="6 7" key="1">
    <citation type="journal article" date="2016" name="Front. Microbiol.">
        <title>Comprehensive Phylogenetic Analysis of Bovine Non-aureus Staphylococci Species Based on Whole-Genome Sequencing.</title>
        <authorList>
            <person name="Naushad S."/>
            <person name="Barkema H.W."/>
            <person name="Luby C."/>
            <person name="Condas L.A."/>
            <person name="Nobrega D.B."/>
            <person name="Carson D.A."/>
            <person name="De Buck J."/>
        </authorList>
    </citation>
    <scope>NUCLEOTIDE SEQUENCE [LARGE SCALE GENOMIC DNA]</scope>
    <source>
        <strain evidence="6 7">SNUC 2204</strain>
    </source>
</reference>
<keyword evidence="3" id="KW-0547">Nucleotide-binding</keyword>
<dbReference type="PROSITE" id="PS50893">
    <property type="entry name" value="ABC_TRANSPORTER_2"/>
    <property type="match status" value="1"/>
</dbReference>
<dbReference type="InterPro" id="IPR003439">
    <property type="entry name" value="ABC_transporter-like_ATP-bd"/>
</dbReference>
<sequence length="240" mass="27052">MYKLENVSKKYNDKYAVQNFSLTIGSGSITGIVGKSGSGKSTLLKMLNFIEQPTEGQIIFDEKAINDASKKVIRKYKEKIGMVFQNYNLLNNLNVYQNIALPLKIINKEDQHKVNELIQFVGLEDKAKSYPSQLSGGEKQRVALARALVRNPDILLCDEATSSLDENNTETIIKMLKNINNEFNITIIFVTHELSVVKQLCEKVCVMEDGQLLDIIENRNKSAEKNTASYLENVKRSIEG</sequence>
<dbReference type="GO" id="GO:0005524">
    <property type="term" value="F:ATP binding"/>
    <property type="evidence" value="ECO:0007669"/>
    <property type="project" value="UniProtKB-KW"/>
</dbReference>
<feature type="domain" description="ABC transporter" evidence="5">
    <location>
        <begin position="2"/>
        <end position="234"/>
    </location>
</feature>